<dbReference type="Pfam" id="PF06071">
    <property type="entry name" value="YchF-GTPase_C"/>
    <property type="match status" value="1"/>
</dbReference>
<sequence length="258" mass="28808">MDKPVLPAGVFGIEGVVKMRIAITGMDLAEGKVKYEDAILFALADKFSPKKITPYYFEFAHDDYESANIIVVTRERILDLLIHDIEKVETRRDRAADANERKVLERVLAELEREIPVCAVRLEEQEEACIRALSPFSFKPTLVIEPGEADSAGITAHEVISRAMAIANLMFFYTAGKKEVHAWLVPRGANAQGCAGKIHSDLAQGFVKAEIIPAEDLLQCHGMQDARQRNLTRLVDRDFTIPENTVLEIRFNIGSGSR</sequence>
<dbReference type="PANTHER" id="PTHR23305">
    <property type="entry name" value="OBG GTPASE FAMILY"/>
    <property type="match status" value="1"/>
</dbReference>
<dbReference type="InterPro" id="IPR012675">
    <property type="entry name" value="Beta-grasp_dom_sf"/>
</dbReference>
<dbReference type="AlphaFoldDB" id="A0A450XBL8"/>
<dbReference type="InterPro" id="IPR012676">
    <property type="entry name" value="TGS-like"/>
</dbReference>
<feature type="coiled-coil region" evidence="1">
    <location>
        <begin position="94"/>
        <end position="128"/>
    </location>
</feature>
<dbReference type="Gene3D" id="3.10.20.30">
    <property type="match status" value="1"/>
</dbReference>
<dbReference type="GO" id="GO:0016887">
    <property type="term" value="F:ATP hydrolysis activity"/>
    <property type="evidence" value="ECO:0007669"/>
    <property type="project" value="TreeGrafter"/>
</dbReference>
<protein>
    <recommendedName>
        <fullName evidence="2">TGS domain-containing protein</fullName>
    </recommendedName>
</protein>
<evidence type="ECO:0000256" key="1">
    <source>
        <dbReference type="SAM" id="Coils"/>
    </source>
</evidence>
<proteinExistence type="predicted"/>
<evidence type="ECO:0000259" key="2">
    <source>
        <dbReference type="PROSITE" id="PS51880"/>
    </source>
</evidence>
<keyword evidence="1" id="KW-0175">Coiled coil</keyword>
<evidence type="ECO:0000313" key="3">
    <source>
        <dbReference type="EMBL" id="VFK26683.1"/>
    </source>
</evidence>
<feature type="domain" description="TGS" evidence="2">
    <location>
        <begin position="168"/>
        <end position="251"/>
    </location>
</feature>
<dbReference type="GO" id="GO:0005737">
    <property type="term" value="C:cytoplasm"/>
    <property type="evidence" value="ECO:0007669"/>
    <property type="project" value="TreeGrafter"/>
</dbReference>
<gene>
    <name evidence="3" type="ORF">BECKMB1821G_GA0114241_102226</name>
</gene>
<reference evidence="3" key="1">
    <citation type="submission" date="2019-02" db="EMBL/GenBank/DDBJ databases">
        <authorList>
            <person name="Gruber-Vodicka R. H."/>
            <person name="Seah K. B. B."/>
        </authorList>
    </citation>
    <scope>NUCLEOTIDE SEQUENCE</scope>
    <source>
        <strain evidence="3">BECK_BZ197</strain>
    </source>
</reference>
<dbReference type="InterPro" id="IPR013029">
    <property type="entry name" value="YchF_C"/>
</dbReference>
<organism evidence="3">
    <name type="scientific">Candidatus Kentrum sp. MB</name>
    <dbReference type="NCBI Taxonomy" id="2138164"/>
    <lineage>
        <taxon>Bacteria</taxon>
        <taxon>Pseudomonadati</taxon>
        <taxon>Pseudomonadota</taxon>
        <taxon>Gammaproteobacteria</taxon>
        <taxon>Candidatus Kentrum</taxon>
    </lineage>
</organism>
<dbReference type="PROSITE" id="PS51880">
    <property type="entry name" value="TGS"/>
    <property type="match status" value="1"/>
</dbReference>
<dbReference type="PANTHER" id="PTHR23305:SF18">
    <property type="entry name" value="OBG-TYPE G DOMAIN-CONTAINING PROTEIN"/>
    <property type="match status" value="1"/>
</dbReference>
<accession>A0A450XBL8</accession>
<dbReference type="EMBL" id="CAADFO010000022">
    <property type="protein sequence ID" value="VFK26683.1"/>
    <property type="molecule type" value="Genomic_DNA"/>
</dbReference>
<dbReference type="SUPFAM" id="SSF81271">
    <property type="entry name" value="TGS-like"/>
    <property type="match status" value="1"/>
</dbReference>
<dbReference type="InterPro" id="IPR004095">
    <property type="entry name" value="TGS"/>
</dbReference>
<name>A0A450XBL8_9GAMM</name>